<evidence type="ECO:0000256" key="3">
    <source>
        <dbReference type="ARBA" id="ARBA00022723"/>
    </source>
</evidence>
<comment type="caution">
    <text evidence="6">The sequence shown here is derived from an EMBL/GenBank/DDBJ whole genome shotgun (WGS) entry which is preliminary data.</text>
</comment>
<dbReference type="PANTHER" id="PTHR46193">
    <property type="entry name" value="6-PHOSPHOGLUCONATE PHOSPHATASE"/>
    <property type="match status" value="1"/>
</dbReference>
<proteinExistence type="inferred from homology"/>
<protein>
    <submittedName>
        <fullName evidence="6">HAD family phosphatase</fullName>
    </submittedName>
</protein>
<evidence type="ECO:0000256" key="1">
    <source>
        <dbReference type="ARBA" id="ARBA00001946"/>
    </source>
</evidence>
<keyword evidence="5" id="KW-0119">Carbohydrate metabolism</keyword>
<reference evidence="6 7" key="1">
    <citation type="submission" date="2018-10" db="EMBL/GenBank/DDBJ databases">
        <title>Genome sequencing of Pedobacter jejuensis TNB23.</title>
        <authorList>
            <person name="Cho Y.-J."/>
            <person name="Cho A."/>
            <person name="Kim O.-S."/>
        </authorList>
    </citation>
    <scope>NUCLEOTIDE SEQUENCE [LARGE SCALE GENOMIC DNA]</scope>
    <source>
        <strain evidence="6 7">TNB23</strain>
    </source>
</reference>
<organism evidence="6 7">
    <name type="scientific">Pedobacter jejuensis</name>
    <dbReference type="NCBI Taxonomy" id="1268550"/>
    <lineage>
        <taxon>Bacteria</taxon>
        <taxon>Pseudomonadati</taxon>
        <taxon>Bacteroidota</taxon>
        <taxon>Sphingobacteriia</taxon>
        <taxon>Sphingobacteriales</taxon>
        <taxon>Sphingobacteriaceae</taxon>
        <taxon>Pedobacter</taxon>
    </lineage>
</organism>
<dbReference type="SFLD" id="SFLDG01129">
    <property type="entry name" value="C1.5:_HAD__Beta-PGM__Phosphata"/>
    <property type="match status" value="1"/>
</dbReference>
<dbReference type="GO" id="GO:0003824">
    <property type="term" value="F:catalytic activity"/>
    <property type="evidence" value="ECO:0007669"/>
    <property type="project" value="UniProtKB-ARBA"/>
</dbReference>
<evidence type="ECO:0000313" key="6">
    <source>
        <dbReference type="EMBL" id="RNL52425.1"/>
    </source>
</evidence>
<dbReference type="GO" id="GO:0046872">
    <property type="term" value="F:metal ion binding"/>
    <property type="evidence" value="ECO:0007669"/>
    <property type="project" value="UniProtKB-KW"/>
</dbReference>
<dbReference type="OrthoDB" id="9797743at2"/>
<evidence type="ECO:0000256" key="2">
    <source>
        <dbReference type="ARBA" id="ARBA00006171"/>
    </source>
</evidence>
<dbReference type="EMBL" id="RBEE01000023">
    <property type="protein sequence ID" value="RNL52425.1"/>
    <property type="molecule type" value="Genomic_DNA"/>
</dbReference>
<dbReference type="SFLD" id="SFLDG01135">
    <property type="entry name" value="C1.5.6:_HAD__Beta-PGM__Phospha"/>
    <property type="match status" value="1"/>
</dbReference>
<dbReference type="Pfam" id="PF13419">
    <property type="entry name" value="HAD_2"/>
    <property type="match status" value="1"/>
</dbReference>
<evidence type="ECO:0000256" key="5">
    <source>
        <dbReference type="ARBA" id="ARBA00023277"/>
    </source>
</evidence>
<accession>A0A3N0BUL8</accession>
<dbReference type="InterPro" id="IPR041492">
    <property type="entry name" value="HAD_2"/>
</dbReference>
<dbReference type="CDD" id="cd07505">
    <property type="entry name" value="HAD_BPGM-like"/>
    <property type="match status" value="1"/>
</dbReference>
<dbReference type="Gene3D" id="1.10.150.240">
    <property type="entry name" value="Putative phosphatase, domain 2"/>
    <property type="match status" value="1"/>
</dbReference>
<dbReference type="SFLD" id="SFLDS00003">
    <property type="entry name" value="Haloacid_Dehalogenase"/>
    <property type="match status" value="1"/>
</dbReference>
<keyword evidence="3" id="KW-0479">Metal-binding</keyword>
<dbReference type="NCBIfam" id="TIGR01509">
    <property type="entry name" value="HAD-SF-IA-v3"/>
    <property type="match status" value="1"/>
</dbReference>
<dbReference type="InterPro" id="IPR036412">
    <property type="entry name" value="HAD-like_sf"/>
</dbReference>
<name>A0A3N0BUL8_9SPHI</name>
<dbReference type="SUPFAM" id="SSF56784">
    <property type="entry name" value="HAD-like"/>
    <property type="match status" value="1"/>
</dbReference>
<comment type="similarity">
    <text evidence="2">Belongs to the HAD-like hydrolase superfamily. CbbY/CbbZ/Gph/YieH family.</text>
</comment>
<evidence type="ECO:0000313" key="7">
    <source>
        <dbReference type="Proteomes" id="UP000274046"/>
    </source>
</evidence>
<dbReference type="Proteomes" id="UP000274046">
    <property type="component" value="Unassembled WGS sequence"/>
</dbReference>
<keyword evidence="7" id="KW-1185">Reference proteome</keyword>
<comment type="cofactor">
    <cofactor evidence="1">
        <name>Mg(2+)</name>
        <dbReference type="ChEBI" id="CHEBI:18420"/>
    </cofactor>
</comment>
<dbReference type="RefSeq" id="WP_123206229.1">
    <property type="nucleotide sequence ID" value="NZ_RBEE01000023.1"/>
</dbReference>
<dbReference type="InterPro" id="IPR051600">
    <property type="entry name" value="Beta-PGM-like"/>
</dbReference>
<keyword evidence="4" id="KW-0460">Magnesium</keyword>
<dbReference type="Gene3D" id="3.40.50.1000">
    <property type="entry name" value="HAD superfamily/HAD-like"/>
    <property type="match status" value="1"/>
</dbReference>
<dbReference type="InterPro" id="IPR023198">
    <property type="entry name" value="PGP-like_dom2"/>
</dbReference>
<sequence>MKFYPKALIFDLNGTMVDDMEFHNKAWQSMLNKLGASLSYEEVKKQMYGKNDELLVRVFGEGYFTQKRMDEISIEKEEIYQADFLPHLKLINGLDKILQVASEAKIPMAIGSAAIPFNINYVLNGLNIGKYFSAVVSANDVKISKPNPETFIKCAEKMGINPKDCLVFEDAPKGAEAAKNADMPCIVLNTTHADEDFDMYDNVIKVVKDYNDPIFNLLARNLTFSE</sequence>
<dbReference type="AlphaFoldDB" id="A0A3N0BUL8"/>
<evidence type="ECO:0000256" key="4">
    <source>
        <dbReference type="ARBA" id="ARBA00022842"/>
    </source>
</evidence>
<dbReference type="InterPro" id="IPR006439">
    <property type="entry name" value="HAD-SF_hydro_IA"/>
</dbReference>
<dbReference type="PANTHER" id="PTHR46193:SF18">
    <property type="entry name" value="HEXITOL PHOSPHATASE B"/>
    <property type="match status" value="1"/>
</dbReference>
<gene>
    <name evidence="6" type="ORF">D7004_12760</name>
</gene>
<dbReference type="InterPro" id="IPR023214">
    <property type="entry name" value="HAD_sf"/>
</dbReference>